<dbReference type="GO" id="GO:0004803">
    <property type="term" value="F:transposase activity"/>
    <property type="evidence" value="ECO:0007669"/>
    <property type="project" value="InterPro"/>
</dbReference>
<dbReference type="GO" id="GO:0006313">
    <property type="term" value="P:DNA transposition"/>
    <property type="evidence" value="ECO:0007669"/>
    <property type="project" value="InterPro"/>
</dbReference>
<gene>
    <name evidence="2" type="ORF">A2264_01695</name>
</gene>
<evidence type="ECO:0000259" key="1">
    <source>
        <dbReference type="SMART" id="SM01321"/>
    </source>
</evidence>
<accession>A0A1F4W1Z8</accession>
<protein>
    <recommendedName>
        <fullName evidence="1">Transposase IS200-like domain-containing protein</fullName>
    </recommendedName>
</protein>
<dbReference type="PANTHER" id="PTHR34322">
    <property type="entry name" value="TRANSPOSASE, Y1_TNP DOMAIN-CONTAINING"/>
    <property type="match status" value="1"/>
</dbReference>
<dbReference type="InterPro" id="IPR002686">
    <property type="entry name" value="Transposase_17"/>
</dbReference>
<comment type="caution">
    <text evidence="2">The sequence shown here is derived from an EMBL/GenBank/DDBJ whole genome shotgun (WGS) entry which is preliminary data.</text>
</comment>
<name>A0A1F4W1Z8_UNCKA</name>
<dbReference type="Pfam" id="PF01797">
    <property type="entry name" value="Y1_Tnp"/>
    <property type="match status" value="1"/>
</dbReference>
<dbReference type="GO" id="GO:0003677">
    <property type="term" value="F:DNA binding"/>
    <property type="evidence" value="ECO:0007669"/>
    <property type="project" value="InterPro"/>
</dbReference>
<evidence type="ECO:0000313" key="2">
    <source>
        <dbReference type="EMBL" id="OGC63421.1"/>
    </source>
</evidence>
<dbReference type="Gene3D" id="3.30.70.1290">
    <property type="entry name" value="Transposase IS200-like"/>
    <property type="match status" value="1"/>
</dbReference>
<sequence length="179" mass="21189">MPGKHTIKKYLAEGIYHIYNRGNRKKEIFVVPDDYMLFEHLLECYLSSYTPKTSSRRNFHGRIRLFAYCLMPNHFHLLVKQACTTDIAKFMQSITTSYSMIFNRKYNLVGRLFQGPYKGRLVESVEDFVQVFNYIHENPKEIWKAYGLYPYSSQRAYLRNEKITFITKPNDEGINLTTG</sequence>
<dbReference type="PANTHER" id="PTHR34322:SF2">
    <property type="entry name" value="TRANSPOSASE IS200-LIKE DOMAIN-CONTAINING PROTEIN"/>
    <property type="match status" value="1"/>
</dbReference>
<organism evidence="2 3">
    <name type="scientific">candidate division WWE3 bacterium RIFOXYA2_FULL_46_9</name>
    <dbReference type="NCBI Taxonomy" id="1802636"/>
    <lineage>
        <taxon>Bacteria</taxon>
        <taxon>Katanobacteria</taxon>
    </lineage>
</organism>
<dbReference type="EMBL" id="MEVT01000006">
    <property type="protein sequence ID" value="OGC63421.1"/>
    <property type="molecule type" value="Genomic_DNA"/>
</dbReference>
<dbReference type="AlphaFoldDB" id="A0A1F4W1Z8"/>
<dbReference type="SMART" id="SM01321">
    <property type="entry name" value="Y1_Tnp"/>
    <property type="match status" value="1"/>
</dbReference>
<feature type="domain" description="Transposase IS200-like" evidence="1">
    <location>
        <begin position="11"/>
        <end position="138"/>
    </location>
</feature>
<dbReference type="Proteomes" id="UP000176614">
    <property type="component" value="Unassembled WGS sequence"/>
</dbReference>
<evidence type="ECO:0000313" key="3">
    <source>
        <dbReference type="Proteomes" id="UP000176614"/>
    </source>
</evidence>
<proteinExistence type="predicted"/>
<dbReference type="SUPFAM" id="SSF143422">
    <property type="entry name" value="Transposase IS200-like"/>
    <property type="match status" value="1"/>
</dbReference>
<reference evidence="2 3" key="1">
    <citation type="journal article" date="2016" name="Nat. Commun.">
        <title>Thousands of microbial genomes shed light on interconnected biogeochemical processes in an aquifer system.</title>
        <authorList>
            <person name="Anantharaman K."/>
            <person name="Brown C.T."/>
            <person name="Hug L.A."/>
            <person name="Sharon I."/>
            <person name="Castelle C.J."/>
            <person name="Probst A.J."/>
            <person name="Thomas B.C."/>
            <person name="Singh A."/>
            <person name="Wilkins M.J."/>
            <person name="Karaoz U."/>
            <person name="Brodie E.L."/>
            <person name="Williams K.H."/>
            <person name="Hubbard S.S."/>
            <person name="Banfield J.F."/>
        </authorList>
    </citation>
    <scope>NUCLEOTIDE SEQUENCE [LARGE SCALE GENOMIC DNA]</scope>
</reference>
<dbReference type="InterPro" id="IPR036515">
    <property type="entry name" value="Transposase_17_sf"/>
</dbReference>